<protein>
    <submittedName>
        <fullName evidence="2">Alpha-L-fucosidase</fullName>
    </submittedName>
</protein>
<dbReference type="SUPFAM" id="SSF51445">
    <property type="entry name" value="(Trans)glycosidases"/>
    <property type="match status" value="1"/>
</dbReference>
<dbReference type="Proteomes" id="UP000319143">
    <property type="component" value="Unassembled WGS sequence"/>
</dbReference>
<dbReference type="Gene3D" id="2.60.120.260">
    <property type="entry name" value="Galactose-binding domain-like"/>
    <property type="match status" value="1"/>
</dbReference>
<dbReference type="EMBL" id="SJPV01000012">
    <property type="protein sequence ID" value="TWU32520.1"/>
    <property type="molecule type" value="Genomic_DNA"/>
</dbReference>
<evidence type="ECO:0000313" key="3">
    <source>
        <dbReference type="Proteomes" id="UP000319143"/>
    </source>
</evidence>
<dbReference type="InterPro" id="IPR017853">
    <property type="entry name" value="GH"/>
</dbReference>
<feature type="domain" description="Glycoside hydrolase family 29 N-terminal" evidence="1">
    <location>
        <begin position="266"/>
        <end position="380"/>
    </location>
</feature>
<keyword evidence="3" id="KW-1185">Reference proteome</keyword>
<evidence type="ECO:0000259" key="1">
    <source>
        <dbReference type="Pfam" id="PF01120"/>
    </source>
</evidence>
<dbReference type="InterPro" id="IPR057739">
    <property type="entry name" value="Glyco_hydro_29_N"/>
</dbReference>
<proteinExistence type="predicted"/>
<reference evidence="2 3" key="1">
    <citation type="submission" date="2019-02" db="EMBL/GenBank/DDBJ databases">
        <title>Deep-cultivation of Planctomycetes and their phenomic and genomic characterization uncovers novel biology.</title>
        <authorList>
            <person name="Wiegand S."/>
            <person name="Jogler M."/>
            <person name="Boedeker C."/>
            <person name="Pinto D."/>
            <person name="Vollmers J."/>
            <person name="Rivas-Marin E."/>
            <person name="Kohn T."/>
            <person name="Peeters S.H."/>
            <person name="Heuer A."/>
            <person name="Rast P."/>
            <person name="Oberbeckmann S."/>
            <person name="Bunk B."/>
            <person name="Jeske O."/>
            <person name="Meyerdierks A."/>
            <person name="Storesund J.E."/>
            <person name="Kallscheuer N."/>
            <person name="Luecker S."/>
            <person name="Lage O.M."/>
            <person name="Pohl T."/>
            <person name="Merkel B.J."/>
            <person name="Hornburger P."/>
            <person name="Mueller R.-W."/>
            <person name="Bruemmer F."/>
            <person name="Labrenz M."/>
            <person name="Spormann A.M."/>
            <person name="Op Den Camp H."/>
            <person name="Overmann J."/>
            <person name="Amann R."/>
            <person name="Jetten M.S.M."/>
            <person name="Mascher T."/>
            <person name="Medema M.H."/>
            <person name="Devos D.P."/>
            <person name="Kaster A.-K."/>
            <person name="Ovreas L."/>
            <person name="Rohde M."/>
            <person name="Galperin M.Y."/>
            <person name="Jogler C."/>
        </authorList>
    </citation>
    <scope>NUCLEOTIDE SEQUENCE [LARGE SCALE GENOMIC DNA]</scope>
    <source>
        <strain evidence="2 3">Poly41</strain>
    </source>
</reference>
<dbReference type="AlphaFoldDB" id="A0A5C6D6R9"/>
<comment type="caution">
    <text evidence="2">The sequence shown here is derived from an EMBL/GenBank/DDBJ whole genome shotgun (WGS) entry which is preliminary data.</text>
</comment>
<dbReference type="Gene3D" id="3.20.20.80">
    <property type="entry name" value="Glycosidases"/>
    <property type="match status" value="1"/>
</dbReference>
<dbReference type="Pfam" id="PF01120">
    <property type="entry name" value="Alpha_L_fucos"/>
    <property type="match status" value="1"/>
</dbReference>
<accession>A0A5C6D6R9</accession>
<evidence type="ECO:0000313" key="2">
    <source>
        <dbReference type="EMBL" id="TWU32520.1"/>
    </source>
</evidence>
<dbReference type="GO" id="GO:0005975">
    <property type="term" value="P:carbohydrate metabolic process"/>
    <property type="evidence" value="ECO:0007669"/>
    <property type="project" value="InterPro"/>
</dbReference>
<name>A0A5C6D6R9_9BACT</name>
<dbReference type="OrthoDB" id="283404at2"/>
<organism evidence="2 3">
    <name type="scientific">Novipirellula artificiosorum</name>
    <dbReference type="NCBI Taxonomy" id="2528016"/>
    <lineage>
        <taxon>Bacteria</taxon>
        <taxon>Pseudomonadati</taxon>
        <taxon>Planctomycetota</taxon>
        <taxon>Planctomycetia</taxon>
        <taxon>Pirellulales</taxon>
        <taxon>Pirellulaceae</taxon>
        <taxon>Novipirellula</taxon>
    </lineage>
</organism>
<dbReference type="GO" id="GO:0004560">
    <property type="term" value="F:alpha-L-fucosidase activity"/>
    <property type="evidence" value="ECO:0007669"/>
    <property type="project" value="InterPro"/>
</dbReference>
<sequence>MQFGAIEHESGVMKKQSKLLPVLVVLISVLTFPAVVAFAKQGVVHPYWAPRTWQLRPDDITTIMGFRAKLSGNLAHADRPTPTVVNNAFVRGFNTDEDIMTWEVDAPYRASYTIAVLYTGDKEILAQSTLEVTSATTTVTEKVKVPNWETRPAFQRHYLKQNLLLKKGINTIRLRLVNFQGTQAERDALNNKRNAKGKTNPFAIWSIELVRPEALVAIKARAKAMKADVQWMVDGKYGLFVHFSSGSTPFLGGPRLGQQYQRLVDLFDVDAFADKVAETGASWVCFTCAHGTQHWPGPSNTIDQIKPGFTCKRDLIRELIDGLAKHDIRLMLYYNPNSGMENLYGDTYGNGETPDPTGYFNFLEAHFREVSLRYGEDLATTAGYVDDCGWKVYQLDPPWEKLAKAIKAGNPNAPVGFSQNIFPNLTPFTDLVVSDGAGREPEILPAVLFEEGGQLEGQYPAHWCFMDGWSSRTRNGTFTAKPQFSAEQYIEFFEKADEANLPITINLSMTPDVTSKHPFFNPVCIDIMKQVRKAVKGY</sequence>
<gene>
    <name evidence="2" type="ORF">Poly41_54980</name>
</gene>